<dbReference type="Proteomes" id="UP000192578">
    <property type="component" value="Unassembled WGS sequence"/>
</dbReference>
<keyword evidence="4" id="KW-1185">Reference proteome</keyword>
<feature type="domain" description="SnoaL-like" evidence="2">
    <location>
        <begin position="457"/>
        <end position="554"/>
    </location>
</feature>
<feature type="region of interest" description="Disordered" evidence="1">
    <location>
        <begin position="256"/>
        <end position="321"/>
    </location>
</feature>
<dbReference type="PANTHER" id="PTHR38436">
    <property type="entry name" value="POLYKETIDE CYCLASE SNOAL-LIKE DOMAIN"/>
    <property type="match status" value="1"/>
</dbReference>
<dbReference type="Gene3D" id="3.10.450.50">
    <property type="match status" value="4"/>
</dbReference>
<proteinExistence type="predicted"/>
<dbReference type="SUPFAM" id="SSF54427">
    <property type="entry name" value="NTF2-like"/>
    <property type="match status" value="4"/>
</dbReference>
<gene>
    <name evidence="3" type="ORF">BV898_14028</name>
</gene>
<evidence type="ECO:0000313" key="4">
    <source>
        <dbReference type="Proteomes" id="UP000192578"/>
    </source>
</evidence>
<feature type="region of interest" description="Disordered" evidence="1">
    <location>
        <begin position="424"/>
        <end position="443"/>
    </location>
</feature>
<evidence type="ECO:0000259" key="2">
    <source>
        <dbReference type="Pfam" id="PF12680"/>
    </source>
</evidence>
<sequence length="574" mass="63528">MEKQQVVALLKGIETGDPAAFTVINPNKYIQHQLRAADGLDGLKEVAERAAGTAKVNTIRVYKDGDYVFTHTEYDIFGPKIGFDIFRFENGLIVEHWSNLQTTVPGPNPFSGRTMTDGPTRAVDLQQTEVNKAAVRGLLDDRIAGRFEKLAGYFVDGVYIQHNPTIDTSLKGLAVLGIDGPVYERIHLVLGEGNFVLSTTEGSLKGVPTAYFDLFRLENGKIREHWDVIETIPPREEHRNGNGKFWAAEKPMTNDFKNGNLVNGNGSPSTATTSNGTNKVTQEDLANGKPKASITNHNSTEKQEDLANGKPKASITNHNSTEKQQVVDLLKAIETGEQGPFEVIHPSRYIQHNLLAADGLEGVRGLMKLVSGSAKVNTVRVFQDGDYVFAHTDYDFFGPNIGFDIFRFDNGLIVEHWDNLQATPAGKNPSGHTMLDGPTDQTEKPKFVQTNANKALVRNFVNDMLINRRLEKLNDYYKGDEYVQHNPAFGDGVSALGPAFKAMAAASQNVKYTRIHLVLADGNFVLVVSEGAQGQNPTSFYDLFRVEKGKIVEHWDVVETIPPREQWQNDNGKF</sequence>
<dbReference type="InterPro" id="IPR032710">
    <property type="entry name" value="NTF2-like_dom_sf"/>
</dbReference>
<comment type="caution">
    <text evidence="3">The sequence shown here is derived from an EMBL/GenBank/DDBJ whole genome shotgun (WGS) entry which is preliminary data.</text>
</comment>
<dbReference type="InterPro" id="IPR037401">
    <property type="entry name" value="SnoaL-like"/>
</dbReference>
<dbReference type="OrthoDB" id="2820488at2759"/>
<accession>A0A1W0W8Z9</accession>
<evidence type="ECO:0000313" key="3">
    <source>
        <dbReference type="EMBL" id="OQV11684.1"/>
    </source>
</evidence>
<evidence type="ECO:0000256" key="1">
    <source>
        <dbReference type="SAM" id="MobiDB-lite"/>
    </source>
</evidence>
<protein>
    <recommendedName>
        <fullName evidence="2">SnoaL-like domain-containing protein</fullName>
    </recommendedName>
</protein>
<feature type="compositionally biased region" description="Polar residues" evidence="1">
    <location>
        <begin position="256"/>
        <end position="280"/>
    </location>
</feature>
<dbReference type="Pfam" id="PF12680">
    <property type="entry name" value="SnoaL_2"/>
    <property type="match status" value="1"/>
</dbReference>
<name>A0A1W0W8Z9_HYPEX</name>
<dbReference type="InterPro" id="IPR009959">
    <property type="entry name" value="Cyclase_SnoaL-like"/>
</dbReference>
<dbReference type="EMBL" id="MTYJ01000164">
    <property type="protein sequence ID" value="OQV11684.1"/>
    <property type="molecule type" value="Genomic_DNA"/>
</dbReference>
<organism evidence="3 4">
    <name type="scientific">Hypsibius exemplaris</name>
    <name type="common">Freshwater tardigrade</name>
    <dbReference type="NCBI Taxonomy" id="2072580"/>
    <lineage>
        <taxon>Eukaryota</taxon>
        <taxon>Metazoa</taxon>
        <taxon>Ecdysozoa</taxon>
        <taxon>Tardigrada</taxon>
        <taxon>Eutardigrada</taxon>
        <taxon>Parachela</taxon>
        <taxon>Hypsibioidea</taxon>
        <taxon>Hypsibiidae</taxon>
        <taxon>Hypsibius</taxon>
    </lineage>
</organism>
<dbReference type="GO" id="GO:0030638">
    <property type="term" value="P:polyketide metabolic process"/>
    <property type="evidence" value="ECO:0007669"/>
    <property type="project" value="InterPro"/>
</dbReference>
<dbReference type="AlphaFoldDB" id="A0A1W0W8Z9"/>
<dbReference type="PANTHER" id="PTHR38436:SF1">
    <property type="entry name" value="ESTER CYCLASE"/>
    <property type="match status" value="1"/>
</dbReference>
<reference evidence="4" key="1">
    <citation type="submission" date="2017-01" db="EMBL/GenBank/DDBJ databases">
        <title>Comparative genomics of anhydrobiosis in the tardigrade Hypsibius dujardini.</title>
        <authorList>
            <person name="Yoshida Y."/>
            <person name="Koutsovoulos G."/>
            <person name="Laetsch D."/>
            <person name="Stevens L."/>
            <person name="Kumar S."/>
            <person name="Horikawa D."/>
            <person name="Ishino K."/>
            <person name="Komine S."/>
            <person name="Tomita M."/>
            <person name="Blaxter M."/>
            <person name="Arakawa K."/>
        </authorList>
    </citation>
    <scope>NUCLEOTIDE SEQUENCE [LARGE SCALE GENOMIC DNA]</scope>
    <source>
        <strain evidence="4">Z151</strain>
    </source>
</reference>